<reference evidence="2 3" key="1">
    <citation type="submission" date="2016-04" db="EMBL/GenBank/DDBJ databases">
        <title>A degradative enzymes factory behind the ericoid mycorrhizal symbiosis.</title>
        <authorList>
            <consortium name="DOE Joint Genome Institute"/>
            <person name="Martino E."/>
            <person name="Morin E."/>
            <person name="Grelet G."/>
            <person name="Kuo A."/>
            <person name="Kohler A."/>
            <person name="Daghino S."/>
            <person name="Barry K."/>
            <person name="Choi C."/>
            <person name="Cichocki N."/>
            <person name="Clum A."/>
            <person name="Copeland A."/>
            <person name="Hainaut M."/>
            <person name="Haridas S."/>
            <person name="Labutti K."/>
            <person name="Lindquist E."/>
            <person name="Lipzen A."/>
            <person name="Khouja H.-R."/>
            <person name="Murat C."/>
            <person name="Ohm R."/>
            <person name="Olson A."/>
            <person name="Spatafora J."/>
            <person name="Veneault-Fourrey C."/>
            <person name="Henrissat B."/>
            <person name="Grigoriev I."/>
            <person name="Martin F."/>
            <person name="Perotto S."/>
        </authorList>
    </citation>
    <scope>NUCLEOTIDE SEQUENCE [LARGE SCALE GENOMIC DNA]</scope>
    <source>
        <strain evidence="2 3">F</strain>
    </source>
</reference>
<organism evidence="2 3">
    <name type="scientific">Hyaloscypha variabilis (strain UAMH 11265 / GT02V1 / F)</name>
    <name type="common">Meliniomyces variabilis</name>
    <dbReference type="NCBI Taxonomy" id="1149755"/>
    <lineage>
        <taxon>Eukaryota</taxon>
        <taxon>Fungi</taxon>
        <taxon>Dikarya</taxon>
        <taxon>Ascomycota</taxon>
        <taxon>Pezizomycotina</taxon>
        <taxon>Leotiomycetes</taxon>
        <taxon>Helotiales</taxon>
        <taxon>Hyaloscyphaceae</taxon>
        <taxon>Hyaloscypha</taxon>
        <taxon>Hyaloscypha variabilis</taxon>
    </lineage>
</organism>
<dbReference type="EMBL" id="KZ613949">
    <property type="protein sequence ID" value="PMD37560.1"/>
    <property type="molecule type" value="Genomic_DNA"/>
</dbReference>
<feature type="transmembrane region" description="Helical" evidence="1">
    <location>
        <begin position="191"/>
        <end position="218"/>
    </location>
</feature>
<gene>
    <name evidence="2" type="ORF">L207DRAFT_636242</name>
</gene>
<feature type="transmembrane region" description="Helical" evidence="1">
    <location>
        <begin position="114"/>
        <end position="135"/>
    </location>
</feature>
<accession>A0A2J6RGE0</accession>
<evidence type="ECO:0000313" key="2">
    <source>
        <dbReference type="EMBL" id="PMD37560.1"/>
    </source>
</evidence>
<feature type="transmembrane region" description="Helical" evidence="1">
    <location>
        <begin position="272"/>
        <end position="294"/>
    </location>
</feature>
<evidence type="ECO:0000256" key="1">
    <source>
        <dbReference type="SAM" id="Phobius"/>
    </source>
</evidence>
<feature type="transmembrane region" description="Helical" evidence="1">
    <location>
        <begin position="36"/>
        <end position="58"/>
    </location>
</feature>
<name>A0A2J6RGE0_HYAVF</name>
<sequence length="375" mass="41644">MAVCDLVSTRYCSKYHDAVVHIIKLTFSDPVSILRASPIICLADILVMLMWLITSLLFSHPRLSFSKAVRCFRKETGLVKKEERISVLTIVLFVLGPLPQFVKLNACSGIPWTLTWSWIYMLCYLSTAVAIIVGAKAKEREEETTGTALTKETKDFLKMATRRIYLLAHLTHAIFSIWLAGTSYATHSMHIISTLCFIGLIVVRTAVSIVSTTVTIGTSQVKQANLLRRLGGVVLIVLGASFVGGSTFFLFGTSIPMSLLKHTIEEISKASLSSSIILWALHIIMLPGLMLGVLGKLSMWMGPSLEVSIRDSHERELSAGASHQKDNPKKKEEQADAAQFHLFFALAMLVLALAYYWQRYNPSDTMKPSWVDVFG</sequence>
<evidence type="ECO:0000313" key="3">
    <source>
        <dbReference type="Proteomes" id="UP000235786"/>
    </source>
</evidence>
<proteinExistence type="predicted"/>
<keyword evidence="3" id="KW-1185">Reference proteome</keyword>
<keyword evidence="1" id="KW-0812">Transmembrane</keyword>
<feature type="transmembrane region" description="Helical" evidence="1">
    <location>
        <begin position="85"/>
        <end position="102"/>
    </location>
</feature>
<protein>
    <submittedName>
        <fullName evidence="2">Uncharacterized protein</fullName>
    </submittedName>
</protein>
<keyword evidence="1" id="KW-0472">Membrane</keyword>
<dbReference type="OrthoDB" id="2847781at2759"/>
<feature type="transmembrane region" description="Helical" evidence="1">
    <location>
        <begin position="338"/>
        <end position="357"/>
    </location>
</feature>
<dbReference type="AlphaFoldDB" id="A0A2J6RGE0"/>
<feature type="transmembrane region" description="Helical" evidence="1">
    <location>
        <begin position="164"/>
        <end position="185"/>
    </location>
</feature>
<keyword evidence="1" id="KW-1133">Transmembrane helix</keyword>
<feature type="transmembrane region" description="Helical" evidence="1">
    <location>
        <begin position="230"/>
        <end position="252"/>
    </location>
</feature>
<dbReference type="Proteomes" id="UP000235786">
    <property type="component" value="Unassembled WGS sequence"/>
</dbReference>